<evidence type="ECO:0000313" key="3">
    <source>
        <dbReference type="EMBL" id="NMO17328.1"/>
    </source>
</evidence>
<evidence type="ECO:0000259" key="2">
    <source>
        <dbReference type="SMART" id="SM00093"/>
    </source>
</evidence>
<dbReference type="Gene3D" id="3.30.497.10">
    <property type="entry name" value="Antithrombin, subunit I, domain 2"/>
    <property type="match status" value="1"/>
</dbReference>
<dbReference type="RefSeq" id="WP_169346610.1">
    <property type="nucleotide sequence ID" value="NZ_JABBJJ010000095.1"/>
</dbReference>
<dbReference type="InterPro" id="IPR000215">
    <property type="entry name" value="Serpin_fam"/>
</dbReference>
<dbReference type="AlphaFoldDB" id="A0A848LI44"/>
<dbReference type="InterPro" id="IPR023795">
    <property type="entry name" value="Serpin_CS"/>
</dbReference>
<dbReference type="InterPro" id="IPR023796">
    <property type="entry name" value="Serpin_dom"/>
</dbReference>
<dbReference type="SUPFAM" id="SSF56574">
    <property type="entry name" value="Serpins"/>
    <property type="match status" value="1"/>
</dbReference>
<dbReference type="PANTHER" id="PTHR11461">
    <property type="entry name" value="SERINE PROTEASE INHIBITOR, SERPIN"/>
    <property type="match status" value="1"/>
</dbReference>
<dbReference type="EMBL" id="JABBJJ010000095">
    <property type="protein sequence ID" value="NMO17328.1"/>
    <property type="molecule type" value="Genomic_DNA"/>
</dbReference>
<evidence type="ECO:0000313" key="4">
    <source>
        <dbReference type="Proteomes" id="UP000518300"/>
    </source>
</evidence>
<dbReference type="Gene3D" id="2.30.39.10">
    <property type="entry name" value="Alpha-1-antitrypsin, domain 1"/>
    <property type="match status" value="1"/>
</dbReference>
<dbReference type="Pfam" id="PF00079">
    <property type="entry name" value="Serpin"/>
    <property type="match status" value="1"/>
</dbReference>
<keyword evidence="4" id="KW-1185">Reference proteome</keyword>
<protein>
    <submittedName>
        <fullName evidence="3">Serpin family protein</fullName>
    </submittedName>
</protein>
<comment type="similarity">
    <text evidence="1">Belongs to the serpin family.</text>
</comment>
<evidence type="ECO:0000256" key="1">
    <source>
        <dbReference type="RuleBase" id="RU000411"/>
    </source>
</evidence>
<dbReference type="Proteomes" id="UP000518300">
    <property type="component" value="Unassembled WGS sequence"/>
</dbReference>
<dbReference type="PROSITE" id="PS00284">
    <property type="entry name" value="SERPIN"/>
    <property type="match status" value="1"/>
</dbReference>
<dbReference type="InterPro" id="IPR036186">
    <property type="entry name" value="Serpin_sf"/>
</dbReference>
<comment type="caution">
    <text evidence="3">The sequence shown here is derived from an EMBL/GenBank/DDBJ whole genome shotgun (WGS) entry which is preliminary data.</text>
</comment>
<dbReference type="InterPro" id="IPR042185">
    <property type="entry name" value="Serpin_sf_2"/>
</dbReference>
<sequence length="416" mass="45025">MTRSWKDAALALAAVGLLACGETQQAPASAEAPGERVASSLARSTDAAPRADLDAAVLGHTQFALDLYKKVAPPGGDDVFLSPYSISSALSMTYAGAVGETKEAFEQTLNISLAPDAFHRAMNHLDRELGRHEELTSTQQLFVQTGLGMETPFLDVMAREYGADVRLLDFAREHERSRQEINRWVDTRTEHRIPELLSEQDIDASVRVVLVNALSFKASWKQAFDEKLTADRPFHGADGTQTLVRTLRSPEMELRAARLNGVDVVELPYDGDALSMVILAPPAGQLAAFEASLDADLLANAIASLSDDKVSLSMPAFEIRGNANLDRPLQELGLAKAYGDADFSAMTKEAALQIKTVVHQAFIHVDEKGTEAQAATAVVLGERAASSELNLDRPFVFLIRDRATGAILFLGRLVTP</sequence>
<dbReference type="PROSITE" id="PS51257">
    <property type="entry name" value="PROKAR_LIPOPROTEIN"/>
    <property type="match status" value="1"/>
</dbReference>
<reference evidence="3 4" key="1">
    <citation type="submission" date="2020-04" db="EMBL/GenBank/DDBJ databases">
        <title>Draft genome of Pyxidicoccus fallax type strain.</title>
        <authorList>
            <person name="Whitworth D.E."/>
        </authorList>
    </citation>
    <scope>NUCLEOTIDE SEQUENCE [LARGE SCALE GENOMIC DNA]</scope>
    <source>
        <strain evidence="3 4">DSM 14698</strain>
    </source>
</reference>
<gene>
    <name evidence="3" type="ORF">HG543_21055</name>
</gene>
<proteinExistence type="inferred from homology"/>
<dbReference type="InterPro" id="IPR042178">
    <property type="entry name" value="Serpin_sf_1"/>
</dbReference>
<dbReference type="PANTHER" id="PTHR11461:SF211">
    <property type="entry name" value="GH10112P-RELATED"/>
    <property type="match status" value="1"/>
</dbReference>
<feature type="domain" description="Serpin" evidence="2">
    <location>
        <begin position="65"/>
        <end position="416"/>
    </location>
</feature>
<dbReference type="SMART" id="SM00093">
    <property type="entry name" value="SERPIN"/>
    <property type="match status" value="1"/>
</dbReference>
<dbReference type="GO" id="GO:0004867">
    <property type="term" value="F:serine-type endopeptidase inhibitor activity"/>
    <property type="evidence" value="ECO:0007669"/>
    <property type="project" value="InterPro"/>
</dbReference>
<organism evidence="3 4">
    <name type="scientific">Pyxidicoccus fallax</name>
    <dbReference type="NCBI Taxonomy" id="394095"/>
    <lineage>
        <taxon>Bacteria</taxon>
        <taxon>Pseudomonadati</taxon>
        <taxon>Myxococcota</taxon>
        <taxon>Myxococcia</taxon>
        <taxon>Myxococcales</taxon>
        <taxon>Cystobacterineae</taxon>
        <taxon>Myxococcaceae</taxon>
        <taxon>Pyxidicoccus</taxon>
    </lineage>
</organism>
<dbReference type="CDD" id="cd19590">
    <property type="entry name" value="serpin_thermopin-like"/>
    <property type="match status" value="1"/>
</dbReference>
<dbReference type="GO" id="GO:0005615">
    <property type="term" value="C:extracellular space"/>
    <property type="evidence" value="ECO:0007669"/>
    <property type="project" value="InterPro"/>
</dbReference>
<accession>A0A848LI44</accession>
<name>A0A848LI44_9BACT</name>